<keyword evidence="3" id="KW-1185">Reference proteome</keyword>
<gene>
    <name evidence="2" type="ORF">APZ00_16060</name>
</gene>
<dbReference type="InterPro" id="IPR049675">
    <property type="entry name" value="QatB"/>
</dbReference>
<dbReference type="KEGG" id="pphr:APZ00_16060"/>
<protein>
    <submittedName>
        <fullName evidence="2">Uncharacterized protein</fullName>
    </submittedName>
</protein>
<evidence type="ECO:0000313" key="3">
    <source>
        <dbReference type="Proteomes" id="UP000064921"/>
    </source>
</evidence>
<dbReference type="EMBL" id="CP013068">
    <property type="protein sequence ID" value="ALV28392.1"/>
    <property type="molecule type" value="Genomic_DNA"/>
</dbReference>
<evidence type="ECO:0000313" key="2">
    <source>
        <dbReference type="EMBL" id="ALV28392.1"/>
    </source>
</evidence>
<name>A0A0U3N667_9HYPH</name>
<reference evidence="2 3" key="1">
    <citation type="submission" date="2015-10" db="EMBL/GenBank/DDBJ databases">
        <title>The world's first case of liver abscess caused by Pannonibacter phragmitetus.</title>
        <authorList>
            <person name="Ming D."/>
            <person name="Wang M."/>
            <person name="Zhou Y."/>
            <person name="Jiang T."/>
            <person name="Hu S."/>
        </authorList>
    </citation>
    <scope>NUCLEOTIDE SEQUENCE [LARGE SCALE GENOMIC DNA]</scope>
    <source>
        <strain evidence="2 3">31801</strain>
    </source>
</reference>
<organism evidence="2 3">
    <name type="scientific">Pannonibacter phragmitetus</name>
    <dbReference type="NCBI Taxonomy" id="121719"/>
    <lineage>
        <taxon>Bacteria</taxon>
        <taxon>Pseudomonadati</taxon>
        <taxon>Pseudomonadota</taxon>
        <taxon>Alphaproteobacteria</taxon>
        <taxon>Hyphomicrobiales</taxon>
        <taxon>Stappiaceae</taxon>
        <taxon>Pannonibacter</taxon>
    </lineage>
</organism>
<dbReference type="NCBIfam" id="NF041924">
    <property type="entry name" value="QatB"/>
    <property type="match status" value="1"/>
</dbReference>
<feature type="compositionally biased region" description="Pro residues" evidence="1">
    <location>
        <begin position="49"/>
        <end position="59"/>
    </location>
</feature>
<dbReference type="STRING" id="121719.APZ00_16060"/>
<dbReference type="Proteomes" id="UP000064921">
    <property type="component" value="Chromosome"/>
</dbReference>
<feature type="compositionally biased region" description="Low complexity" evidence="1">
    <location>
        <begin position="37"/>
        <end position="48"/>
    </location>
</feature>
<accession>A0A0U3N667</accession>
<dbReference type="AlphaFoldDB" id="A0A0U3N667"/>
<evidence type="ECO:0000256" key="1">
    <source>
        <dbReference type="SAM" id="MobiDB-lite"/>
    </source>
</evidence>
<feature type="region of interest" description="Disordered" evidence="1">
    <location>
        <begin position="1"/>
        <end position="59"/>
    </location>
</feature>
<proteinExistence type="predicted"/>
<sequence length="283" mass="29408">MGTSQSSGGPGSGVSMVPPWTPDPPTGEASGNGAEGGDAPAGDGVAAPQVPPPAPTPIAPPARFLGARRALGEFAKSGDGGDMRRSMGHYVRTGYGGSATATRRFGGTAATAGALGGALARVAAGQPAEPGSPLDPALLAGRNVQEVMNAVVEAVRPVDGTQDAEAERAAIRDALSELLTRFPDADLLNLDPEQRAFAIERFTAIDVFRRFELDLGKTIVEKAPSAVTALSRLKEVRDYVKQSVAAAFRKLRDAGRSLKSGRIIQVVRDALRETFEVFEGYAE</sequence>